<dbReference type="AlphaFoldDB" id="A0ABD0N5V0"/>
<dbReference type="EMBL" id="JAMKFB020000024">
    <property type="protein sequence ID" value="KAL0156958.1"/>
    <property type="molecule type" value="Genomic_DNA"/>
</dbReference>
<evidence type="ECO:0000313" key="1">
    <source>
        <dbReference type="EMBL" id="KAL0156958.1"/>
    </source>
</evidence>
<dbReference type="Proteomes" id="UP001529510">
    <property type="component" value="Unassembled WGS sequence"/>
</dbReference>
<organism evidence="1 2">
    <name type="scientific">Cirrhinus mrigala</name>
    <name type="common">Mrigala</name>
    <dbReference type="NCBI Taxonomy" id="683832"/>
    <lineage>
        <taxon>Eukaryota</taxon>
        <taxon>Metazoa</taxon>
        <taxon>Chordata</taxon>
        <taxon>Craniata</taxon>
        <taxon>Vertebrata</taxon>
        <taxon>Euteleostomi</taxon>
        <taxon>Actinopterygii</taxon>
        <taxon>Neopterygii</taxon>
        <taxon>Teleostei</taxon>
        <taxon>Ostariophysi</taxon>
        <taxon>Cypriniformes</taxon>
        <taxon>Cyprinidae</taxon>
        <taxon>Labeoninae</taxon>
        <taxon>Labeonini</taxon>
        <taxon>Cirrhinus</taxon>
    </lineage>
</organism>
<sequence>MWRSRAPLQQYLIGAPMENVGVNILGPFPVFRTTPLHPQSDGLVERLNCTLTKISDVV</sequence>
<gene>
    <name evidence="1" type="ORF">M9458_048204</name>
</gene>
<reference evidence="1 2" key="1">
    <citation type="submission" date="2024-05" db="EMBL/GenBank/DDBJ databases">
        <title>Genome sequencing and assembly of Indian major carp, Cirrhinus mrigala (Hamilton, 1822).</title>
        <authorList>
            <person name="Mohindra V."/>
            <person name="Chowdhury L.M."/>
            <person name="Lal K."/>
            <person name="Jena J.K."/>
        </authorList>
    </citation>
    <scope>NUCLEOTIDE SEQUENCE [LARGE SCALE GENOMIC DNA]</scope>
    <source>
        <strain evidence="1">CM1030</strain>
        <tissue evidence="1">Blood</tissue>
    </source>
</reference>
<keyword evidence="2" id="KW-1185">Reference proteome</keyword>
<protein>
    <submittedName>
        <fullName evidence="1">Uncharacterized protein</fullName>
    </submittedName>
</protein>
<feature type="non-terminal residue" evidence="1">
    <location>
        <position position="58"/>
    </location>
</feature>
<name>A0ABD0N5V0_CIRMR</name>
<accession>A0ABD0N5V0</accession>
<proteinExistence type="predicted"/>
<comment type="caution">
    <text evidence="1">The sequence shown here is derived from an EMBL/GenBank/DDBJ whole genome shotgun (WGS) entry which is preliminary data.</text>
</comment>
<evidence type="ECO:0000313" key="2">
    <source>
        <dbReference type="Proteomes" id="UP001529510"/>
    </source>
</evidence>